<feature type="compositionally biased region" description="Polar residues" evidence="1">
    <location>
        <begin position="121"/>
        <end position="165"/>
    </location>
</feature>
<proteinExistence type="predicted"/>
<feature type="compositionally biased region" description="Pro residues" evidence="1">
    <location>
        <begin position="89"/>
        <end position="113"/>
    </location>
</feature>
<evidence type="ECO:0000313" key="3">
    <source>
        <dbReference type="Proteomes" id="UP000291343"/>
    </source>
</evidence>
<dbReference type="InParanoid" id="A0A482XJZ8"/>
<accession>A0A482XJZ8</accession>
<name>A0A482XJZ8_LAOST</name>
<protein>
    <submittedName>
        <fullName evidence="2">Uncharacterized protein</fullName>
    </submittedName>
</protein>
<gene>
    <name evidence="2" type="ORF">LSTR_LSTR014910</name>
</gene>
<reference evidence="2 3" key="1">
    <citation type="journal article" date="2017" name="Gigascience">
        <title>Genome sequence of the small brown planthopper, Laodelphax striatellus.</title>
        <authorList>
            <person name="Zhu J."/>
            <person name="Jiang F."/>
            <person name="Wang X."/>
            <person name="Yang P."/>
            <person name="Bao Y."/>
            <person name="Zhao W."/>
            <person name="Wang W."/>
            <person name="Lu H."/>
            <person name="Wang Q."/>
            <person name="Cui N."/>
            <person name="Li J."/>
            <person name="Chen X."/>
            <person name="Luo L."/>
            <person name="Yu J."/>
            <person name="Kang L."/>
            <person name="Cui F."/>
        </authorList>
    </citation>
    <scope>NUCLEOTIDE SEQUENCE [LARGE SCALE GENOMIC DNA]</scope>
    <source>
        <strain evidence="2">Lst14</strain>
    </source>
</reference>
<comment type="caution">
    <text evidence="2">The sequence shown here is derived from an EMBL/GenBank/DDBJ whole genome shotgun (WGS) entry which is preliminary data.</text>
</comment>
<evidence type="ECO:0000256" key="1">
    <source>
        <dbReference type="SAM" id="MobiDB-lite"/>
    </source>
</evidence>
<dbReference type="Proteomes" id="UP000291343">
    <property type="component" value="Unassembled WGS sequence"/>
</dbReference>
<evidence type="ECO:0000313" key="2">
    <source>
        <dbReference type="EMBL" id="RZF45987.1"/>
    </source>
</evidence>
<feature type="compositionally biased region" description="Gly residues" evidence="1">
    <location>
        <begin position="51"/>
        <end position="66"/>
    </location>
</feature>
<sequence>MMDQSRDVGLVDASQNDMRIVVIVVVCQFASSIGSIIVDGRTSPPPSNSSGGSGSGSSGSGQGSGAGLATPPAAPIPPINIKTEAKSSHPPPPAYDSAPRPPSNPSLPPPPLQQAPLNQQMMSRHYTSPPQQMTNAQAAAVYQNRTSPLQSMAQMPSQIVRNLQQRSHHNQGKRPEIKFQQ</sequence>
<dbReference type="AlphaFoldDB" id="A0A482XJZ8"/>
<organism evidence="2 3">
    <name type="scientific">Laodelphax striatellus</name>
    <name type="common">Small brown planthopper</name>
    <name type="synonym">Delphax striatella</name>
    <dbReference type="NCBI Taxonomy" id="195883"/>
    <lineage>
        <taxon>Eukaryota</taxon>
        <taxon>Metazoa</taxon>
        <taxon>Ecdysozoa</taxon>
        <taxon>Arthropoda</taxon>
        <taxon>Hexapoda</taxon>
        <taxon>Insecta</taxon>
        <taxon>Pterygota</taxon>
        <taxon>Neoptera</taxon>
        <taxon>Paraneoptera</taxon>
        <taxon>Hemiptera</taxon>
        <taxon>Auchenorrhyncha</taxon>
        <taxon>Fulgoroidea</taxon>
        <taxon>Delphacidae</taxon>
        <taxon>Criomorphinae</taxon>
        <taxon>Laodelphax</taxon>
    </lineage>
</organism>
<feature type="region of interest" description="Disordered" evidence="1">
    <location>
        <begin position="37"/>
        <end position="181"/>
    </location>
</feature>
<keyword evidence="3" id="KW-1185">Reference proteome</keyword>
<dbReference type="EMBL" id="QKKF02007379">
    <property type="protein sequence ID" value="RZF45987.1"/>
    <property type="molecule type" value="Genomic_DNA"/>
</dbReference>